<feature type="binding site" evidence="10">
    <location>
        <position position="388"/>
    </location>
    <ligand>
        <name>Zn(2+)</name>
        <dbReference type="ChEBI" id="CHEBI:29105"/>
    </ligand>
</feature>
<dbReference type="InterPro" id="IPR001357">
    <property type="entry name" value="BRCT_dom"/>
</dbReference>
<keyword evidence="10" id="KW-0460">Magnesium</keyword>
<proteinExistence type="inferred from homology"/>
<dbReference type="InterPro" id="IPR013840">
    <property type="entry name" value="DNAligase_N"/>
</dbReference>
<keyword evidence="5 10" id="KW-0862">Zinc</keyword>
<name>D4S0B4_9FIRM</name>
<dbReference type="Gene3D" id="2.40.50.140">
    <property type="entry name" value="Nucleic acid-binding proteins"/>
    <property type="match status" value="1"/>
</dbReference>
<dbReference type="Pfam" id="PF12826">
    <property type="entry name" value="HHH_2"/>
    <property type="match status" value="1"/>
</dbReference>
<comment type="function">
    <text evidence="10">DNA ligase that catalyzes the formation of phosphodiester linkages between 5'-phosphoryl and 3'-hydroxyl groups in double-stranded DNA using NAD as a coenzyme and as the energy source for the reaction. It is essential for DNA replication and repair of damaged DNA.</text>
</comment>
<feature type="domain" description="BRCT" evidence="11">
    <location>
        <begin position="569"/>
        <end position="649"/>
    </location>
</feature>
<dbReference type="InterPro" id="IPR013839">
    <property type="entry name" value="DNAligase_adenylation"/>
</dbReference>
<feature type="binding site" evidence="10">
    <location>
        <position position="296"/>
    </location>
    <ligand>
        <name>NAD(+)</name>
        <dbReference type="ChEBI" id="CHEBI:57540"/>
    </ligand>
</feature>
<evidence type="ECO:0000256" key="2">
    <source>
        <dbReference type="ARBA" id="ARBA00022705"/>
    </source>
</evidence>
<keyword evidence="6 10" id="KW-0520">NAD</keyword>
<dbReference type="InterPro" id="IPR004150">
    <property type="entry name" value="NAD_DNA_ligase_OB"/>
</dbReference>
<comment type="catalytic activity">
    <reaction evidence="9 10">
        <text>NAD(+) + (deoxyribonucleotide)n-3'-hydroxyl + 5'-phospho-(deoxyribonucleotide)m = (deoxyribonucleotide)n+m + AMP + beta-nicotinamide D-nucleotide.</text>
        <dbReference type="EC" id="6.5.1.2"/>
    </reaction>
</comment>
<evidence type="ECO:0000256" key="1">
    <source>
        <dbReference type="ARBA" id="ARBA00022598"/>
    </source>
</evidence>
<evidence type="ECO:0000256" key="9">
    <source>
        <dbReference type="ARBA" id="ARBA00034005"/>
    </source>
</evidence>
<dbReference type="SMART" id="SM00292">
    <property type="entry name" value="BRCT"/>
    <property type="match status" value="1"/>
</dbReference>
<dbReference type="Proteomes" id="UP000006238">
    <property type="component" value="Unassembled WGS sequence"/>
</dbReference>
<dbReference type="GeneID" id="98918243"/>
<evidence type="ECO:0000256" key="4">
    <source>
        <dbReference type="ARBA" id="ARBA00022763"/>
    </source>
</evidence>
<reference evidence="12 13" key="1">
    <citation type="submission" date="2010-02" db="EMBL/GenBank/DDBJ databases">
        <authorList>
            <person name="Weinstock G."/>
            <person name="Sodergren E."/>
            <person name="Clifton S."/>
            <person name="Fulton L."/>
            <person name="Fulton B."/>
            <person name="Courtney L."/>
            <person name="Fronick C."/>
            <person name="Harrison M."/>
            <person name="Strong C."/>
            <person name="Farmer C."/>
            <person name="Delahaunty K."/>
            <person name="Markovic C."/>
            <person name="Hall O."/>
            <person name="Minx P."/>
            <person name="Tomlinson C."/>
            <person name="Mitreva M."/>
            <person name="Nelson J."/>
            <person name="Hou S."/>
            <person name="Wollam A."/>
            <person name="Pepin K.H."/>
            <person name="Johnson M."/>
            <person name="Bhonagiri V."/>
            <person name="Zhang X."/>
            <person name="Suruliraj S."/>
            <person name="Warren W."/>
            <person name="Chinwalla A."/>
            <person name="Mardis E.R."/>
            <person name="Wilson R.K."/>
        </authorList>
    </citation>
    <scope>NUCLEOTIDE SEQUENCE [LARGE SCALE GENOMIC DNA]</scope>
    <source>
        <strain evidence="12 13">DSM 2876</strain>
    </source>
</reference>
<dbReference type="RefSeq" id="WP_005603176.1">
    <property type="nucleotide sequence ID" value="NZ_GG663524.1"/>
</dbReference>
<keyword evidence="13" id="KW-1185">Reference proteome</keyword>
<feature type="binding site" evidence="10">
    <location>
        <position position="410"/>
    </location>
    <ligand>
        <name>Zn(2+)</name>
        <dbReference type="ChEBI" id="CHEBI:29105"/>
    </ligand>
</feature>
<feature type="binding site" evidence="10">
    <location>
        <begin position="79"/>
        <end position="80"/>
    </location>
    <ligand>
        <name>NAD(+)</name>
        <dbReference type="ChEBI" id="CHEBI:57540"/>
    </ligand>
</feature>
<dbReference type="Gene3D" id="1.10.150.20">
    <property type="entry name" value="5' to 3' exonuclease, C-terminal subdomain"/>
    <property type="match status" value="2"/>
</dbReference>
<dbReference type="Pfam" id="PF03120">
    <property type="entry name" value="OB_DNA_ligase"/>
    <property type="match status" value="1"/>
</dbReference>
<evidence type="ECO:0000313" key="12">
    <source>
        <dbReference type="EMBL" id="EFF68262.1"/>
    </source>
</evidence>
<feature type="binding site" evidence="10">
    <location>
        <position position="385"/>
    </location>
    <ligand>
        <name>Zn(2+)</name>
        <dbReference type="ChEBI" id="CHEBI:29105"/>
    </ligand>
</feature>
<dbReference type="HOGENOM" id="CLU_007764_2_0_9"/>
<dbReference type="GO" id="GO:0006281">
    <property type="term" value="P:DNA repair"/>
    <property type="evidence" value="ECO:0007669"/>
    <property type="project" value="UniProtKB-KW"/>
</dbReference>
<gene>
    <name evidence="10 12" type="primary">ligA</name>
    <name evidence="12" type="ORF">BUTYVIB_01531</name>
</gene>
<dbReference type="STRING" id="45851.BHV86_10105"/>
<dbReference type="AlphaFoldDB" id="D4S0B4"/>
<dbReference type="HAMAP" id="MF_01588">
    <property type="entry name" value="DNA_ligase_A"/>
    <property type="match status" value="1"/>
</dbReference>
<feature type="binding site" evidence="10">
    <location>
        <position position="124"/>
    </location>
    <ligand>
        <name>NAD(+)</name>
        <dbReference type="ChEBI" id="CHEBI:57540"/>
    </ligand>
</feature>
<keyword evidence="2 10" id="KW-0235">DNA replication</keyword>
<keyword evidence="1 10" id="KW-0436">Ligase</keyword>
<comment type="cofactor">
    <cofactor evidence="10">
        <name>Mg(2+)</name>
        <dbReference type="ChEBI" id="CHEBI:18420"/>
    </cofactor>
    <cofactor evidence="10">
        <name>Mn(2+)</name>
        <dbReference type="ChEBI" id="CHEBI:29035"/>
    </cofactor>
</comment>
<dbReference type="EMBL" id="ABWN01000030">
    <property type="protein sequence ID" value="EFF68262.1"/>
    <property type="molecule type" value="Genomic_DNA"/>
</dbReference>
<dbReference type="SUPFAM" id="SSF56091">
    <property type="entry name" value="DNA ligase/mRNA capping enzyme, catalytic domain"/>
    <property type="match status" value="1"/>
</dbReference>
<dbReference type="InterPro" id="IPR010994">
    <property type="entry name" value="RuvA_2-like"/>
</dbReference>
<dbReference type="NCBIfam" id="NF005932">
    <property type="entry name" value="PRK07956.1"/>
    <property type="match status" value="1"/>
</dbReference>
<dbReference type="InterPro" id="IPR012340">
    <property type="entry name" value="NA-bd_OB-fold"/>
</dbReference>
<dbReference type="Pfam" id="PF01653">
    <property type="entry name" value="DNA_ligase_aden"/>
    <property type="match status" value="1"/>
</dbReference>
<dbReference type="CDD" id="cd17748">
    <property type="entry name" value="BRCT_DNA_ligase_like"/>
    <property type="match status" value="1"/>
</dbReference>
<dbReference type="InterPro" id="IPR041663">
    <property type="entry name" value="DisA/LigA_HHH"/>
</dbReference>
<comment type="caution">
    <text evidence="12">The sequence shown here is derived from an EMBL/GenBank/DDBJ whole genome shotgun (WGS) entry which is preliminary data.</text>
</comment>
<protein>
    <recommendedName>
        <fullName evidence="10">DNA ligase</fullName>
        <ecNumber evidence="10">6.5.1.2</ecNumber>
    </recommendedName>
    <alternativeName>
        <fullName evidence="10">Polydeoxyribonucleotide synthase [NAD(+)]</fullName>
    </alternativeName>
</protein>
<dbReference type="GO" id="GO:0003911">
    <property type="term" value="F:DNA ligase (NAD+) activity"/>
    <property type="evidence" value="ECO:0007669"/>
    <property type="project" value="UniProtKB-UniRule"/>
</dbReference>
<dbReference type="PROSITE" id="PS50172">
    <property type="entry name" value="BRCT"/>
    <property type="match status" value="1"/>
</dbReference>
<keyword evidence="7 10" id="KW-0234">DNA repair</keyword>
<dbReference type="Gene3D" id="3.30.470.30">
    <property type="entry name" value="DNA ligase/mRNA capping enzyme"/>
    <property type="match status" value="1"/>
</dbReference>
<feature type="active site" description="N6-AMP-lysine intermediate" evidence="10">
    <location>
        <position position="103"/>
    </location>
</feature>
<feature type="binding site" evidence="10">
    <location>
        <position position="405"/>
    </location>
    <ligand>
        <name>Zn(2+)</name>
        <dbReference type="ChEBI" id="CHEBI:29105"/>
    </ligand>
</feature>
<evidence type="ECO:0000256" key="6">
    <source>
        <dbReference type="ARBA" id="ARBA00023027"/>
    </source>
</evidence>
<dbReference type="Pfam" id="PF00533">
    <property type="entry name" value="BRCT"/>
    <property type="match status" value="1"/>
</dbReference>
<sequence>MDKSERIKELIDILNEAGKVYYSGTDEIMSNFEYDRLYDELVELENETGIHMSGSPTSKVGYETLSELPKENHEKPMLSLDKTKSVDTLAEFAGVHKCLLSWKLDGLTVVLTYNNGELVKAVTRGNGYVGEVITPNAKVFKNIPLTIPYKGELILRGEAIITYSDFNRINDSIIDDAEKYKNPRNLCSGSVRQLNNEITAKRNVKLIAFALIKAEGINFHNSVEEQFEFLEKQGFEVVERKIVDGTTVHSAVQYFSDKIKENDFPSDGLVMIYDDINYGLSLGTTAKFPRNAIAFKWKDETALTTLREIEWSASRTGLINPVAIFDPVELEGTTVTRASVHNVSIVKELKLGIGDKITVYKANMIIPQIAENITSSGTAVIPDKCPVCGENTQIIESAGASFLYCVNKDCSAKHIKRFEHFCERNALNIEGISMQTLDKFIECGYIKEFEDIYHLDRYEERIVSMDGFGKKSYDNMIESINNSRTAMLANVIYGLGIDGIGLAGARLICRYFEDDVYKVINATKDELLLIDGIGEVLADSYVKYFSDEKNRKEFELLLKELHLVKEERNTNSPVSGKTFVITGSLNHYANRDELKAVIEQNGGKTTGSVSAKTDYLINNDLTSNSSKNKKAKELGIPVISEDDFIKFLE</sequence>
<dbReference type="NCBIfam" id="TIGR00575">
    <property type="entry name" value="dnlj"/>
    <property type="match status" value="1"/>
</dbReference>
<dbReference type="EC" id="6.5.1.2" evidence="10"/>
<keyword evidence="4 10" id="KW-0227">DNA damage</keyword>
<dbReference type="SUPFAM" id="SSF50249">
    <property type="entry name" value="Nucleic acid-binding proteins"/>
    <property type="match status" value="1"/>
</dbReference>
<evidence type="ECO:0000259" key="11">
    <source>
        <dbReference type="PROSITE" id="PS50172"/>
    </source>
</evidence>
<comment type="caution">
    <text evidence="10">Lacks conserved residue(s) required for the propagation of feature annotation.</text>
</comment>
<dbReference type="Gene3D" id="3.40.50.10190">
    <property type="entry name" value="BRCT domain"/>
    <property type="match status" value="1"/>
</dbReference>
<dbReference type="eggNOG" id="COG0272">
    <property type="taxonomic scope" value="Bacteria"/>
</dbReference>
<dbReference type="SUPFAM" id="SSF47781">
    <property type="entry name" value="RuvA domain 2-like"/>
    <property type="match status" value="1"/>
</dbReference>
<evidence type="ECO:0000256" key="3">
    <source>
        <dbReference type="ARBA" id="ARBA00022723"/>
    </source>
</evidence>
<evidence type="ECO:0000313" key="13">
    <source>
        <dbReference type="Proteomes" id="UP000006238"/>
    </source>
</evidence>
<dbReference type="GO" id="GO:0006260">
    <property type="term" value="P:DNA replication"/>
    <property type="evidence" value="ECO:0007669"/>
    <property type="project" value="UniProtKB-KW"/>
</dbReference>
<feature type="binding site" evidence="10">
    <location>
        <position position="158"/>
    </location>
    <ligand>
        <name>NAD(+)</name>
        <dbReference type="ChEBI" id="CHEBI:57540"/>
    </ligand>
</feature>
<dbReference type="Gene3D" id="1.10.287.610">
    <property type="entry name" value="Helix hairpin bin"/>
    <property type="match status" value="1"/>
</dbReference>
<evidence type="ECO:0000256" key="5">
    <source>
        <dbReference type="ARBA" id="ARBA00022833"/>
    </source>
</evidence>
<dbReference type="GO" id="GO:0046872">
    <property type="term" value="F:metal ion binding"/>
    <property type="evidence" value="ECO:0007669"/>
    <property type="project" value="UniProtKB-KW"/>
</dbReference>
<dbReference type="SMART" id="SM00532">
    <property type="entry name" value="LIGANc"/>
    <property type="match status" value="1"/>
</dbReference>
<keyword evidence="3 10" id="KW-0479">Metal-binding</keyword>
<keyword evidence="8 10" id="KW-0464">Manganese</keyword>
<dbReference type="SUPFAM" id="SSF52113">
    <property type="entry name" value="BRCT domain"/>
    <property type="match status" value="1"/>
</dbReference>
<dbReference type="InterPro" id="IPR036420">
    <property type="entry name" value="BRCT_dom_sf"/>
</dbReference>
<evidence type="ECO:0000256" key="7">
    <source>
        <dbReference type="ARBA" id="ARBA00023204"/>
    </source>
</evidence>
<evidence type="ECO:0000256" key="10">
    <source>
        <dbReference type="HAMAP-Rule" id="MF_01588"/>
    </source>
</evidence>
<dbReference type="PIRSF" id="PIRSF001604">
    <property type="entry name" value="LigA"/>
    <property type="match status" value="1"/>
</dbReference>
<accession>D4S0B4</accession>
<evidence type="ECO:0000256" key="8">
    <source>
        <dbReference type="ARBA" id="ARBA00023211"/>
    </source>
</evidence>
<dbReference type="InterPro" id="IPR001679">
    <property type="entry name" value="DNA_ligase"/>
</dbReference>
<comment type="similarity">
    <text evidence="10">Belongs to the NAD-dependent DNA ligase family. LigA subfamily.</text>
</comment>
<organism evidence="12 13">
    <name type="scientific">Eshraghiella crossota DSM 2876</name>
    <dbReference type="NCBI Taxonomy" id="511680"/>
    <lineage>
        <taxon>Bacteria</taxon>
        <taxon>Bacillati</taxon>
        <taxon>Bacillota</taxon>
        <taxon>Clostridia</taxon>
        <taxon>Lachnospirales</taxon>
        <taxon>Lachnospiraceae</taxon>
        <taxon>Eshraghiella</taxon>
    </lineage>
</organism>